<dbReference type="PANTHER" id="PTHR34580">
    <property type="match status" value="1"/>
</dbReference>
<organism evidence="5 6">
    <name type="scientific">Rugosimonospora africana</name>
    <dbReference type="NCBI Taxonomy" id="556532"/>
    <lineage>
        <taxon>Bacteria</taxon>
        <taxon>Bacillati</taxon>
        <taxon>Actinomycetota</taxon>
        <taxon>Actinomycetes</taxon>
        <taxon>Micromonosporales</taxon>
        <taxon>Micromonosporaceae</taxon>
        <taxon>Rugosimonospora</taxon>
    </lineage>
</organism>
<accession>A0A8J3QWF3</accession>
<dbReference type="Gene3D" id="1.10.10.10">
    <property type="entry name" value="Winged helix-like DNA-binding domain superfamily/Winged helix DNA-binding domain"/>
    <property type="match status" value="1"/>
</dbReference>
<dbReference type="PROSITE" id="PS52050">
    <property type="entry name" value="WYL"/>
    <property type="match status" value="1"/>
</dbReference>
<dbReference type="InterPro" id="IPR051534">
    <property type="entry name" value="CBASS_pafABC_assoc_protein"/>
</dbReference>
<keyword evidence="6" id="KW-1185">Reference proteome</keyword>
<feature type="domain" description="HTH deoR-type" evidence="4">
    <location>
        <begin position="4"/>
        <end position="63"/>
    </location>
</feature>
<reference evidence="5" key="1">
    <citation type="submission" date="2021-01" db="EMBL/GenBank/DDBJ databases">
        <title>Whole genome shotgun sequence of Rugosimonospora africana NBRC 104875.</title>
        <authorList>
            <person name="Komaki H."/>
            <person name="Tamura T."/>
        </authorList>
    </citation>
    <scope>NUCLEOTIDE SEQUENCE</scope>
    <source>
        <strain evidence="5">NBRC 104875</strain>
    </source>
</reference>
<dbReference type="AlphaFoldDB" id="A0A8J3QWF3"/>
<name>A0A8J3QWF3_9ACTN</name>
<proteinExistence type="predicted"/>
<dbReference type="SUPFAM" id="SSF46785">
    <property type="entry name" value="Winged helix' DNA-binding domain"/>
    <property type="match status" value="1"/>
</dbReference>
<evidence type="ECO:0000256" key="1">
    <source>
        <dbReference type="ARBA" id="ARBA00023015"/>
    </source>
</evidence>
<dbReference type="InterPro" id="IPR036390">
    <property type="entry name" value="WH_DNA-bd_sf"/>
</dbReference>
<dbReference type="PROSITE" id="PS51000">
    <property type="entry name" value="HTH_DEOR_2"/>
    <property type="match status" value="1"/>
</dbReference>
<keyword evidence="1" id="KW-0805">Transcription regulation</keyword>
<dbReference type="InterPro" id="IPR036388">
    <property type="entry name" value="WH-like_DNA-bd_sf"/>
</dbReference>
<evidence type="ECO:0000313" key="5">
    <source>
        <dbReference type="EMBL" id="GIH17342.1"/>
    </source>
</evidence>
<dbReference type="Pfam" id="PF13280">
    <property type="entry name" value="WYL"/>
    <property type="match status" value="1"/>
</dbReference>
<dbReference type="EMBL" id="BONZ01000051">
    <property type="protein sequence ID" value="GIH17342.1"/>
    <property type="molecule type" value="Genomic_DNA"/>
</dbReference>
<dbReference type="InterPro" id="IPR026881">
    <property type="entry name" value="WYL_dom"/>
</dbReference>
<sequence length="354" mass="37231">MPHPAARVLGLLELLQAHHVLGGRELASRLGVDERTVRRYARTLAELGVPVTAARGRYGGYRLAPAFKLPPLMFTDDEAVAVLLGLLAADRIGLATDRPASGTALAKLRRVLPSGLADRVGAVEESLGFSLSRPARAAGPDAGVLLALGTAVAGRCRVEIGYTAWSGAASRRELDPYGLVFHSGRWYLTGYDHRRGEVRNFRLDRISDVTPVPGSGFEVPPDFDPVATVTRGLASVPYTHEVEVVLEAPLDQVRARLPRAVGTLRAGAGDRESTVLTCRAESLDGMAQLLGGLPWAYTIIRPDELRAALLAHAGRIAANAARVPDPDPGSDPVTAAADGGADSAGAATTLARDG</sequence>
<evidence type="ECO:0000256" key="3">
    <source>
        <dbReference type="SAM" id="MobiDB-lite"/>
    </source>
</evidence>
<feature type="compositionally biased region" description="Low complexity" evidence="3">
    <location>
        <begin position="334"/>
        <end position="354"/>
    </location>
</feature>
<keyword evidence="2" id="KW-0804">Transcription</keyword>
<dbReference type="Pfam" id="PF25583">
    <property type="entry name" value="WCX"/>
    <property type="match status" value="1"/>
</dbReference>
<dbReference type="InterPro" id="IPR057727">
    <property type="entry name" value="WCX_dom"/>
</dbReference>
<dbReference type="Pfam" id="PF08279">
    <property type="entry name" value="HTH_11"/>
    <property type="match status" value="1"/>
</dbReference>
<evidence type="ECO:0000313" key="6">
    <source>
        <dbReference type="Proteomes" id="UP000642748"/>
    </source>
</evidence>
<dbReference type="RefSeq" id="WP_203920887.1">
    <property type="nucleotide sequence ID" value="NZ_BONZ01000051.1"/>
</dbReference>
<dbReference type="InterPro" id="IPR028349">
    <property type="entry name" value="PafC-like"/>
</dbReference>
<dbReference type="InterPro" id="IPR013196">
    <property type="entry name" value="HTH_11"/>
</dbReference>
<feature type="region of interest" description="Disordered" evidence="3">
    <location>
        <begin position="321"/>
        <end position="354"/>
    </location>
</feature>
<dbReference type="PIRSF" id="PIRSF016838">
    <property type="entry name" value="PafC"/>
    <property type="match status" value="1"/>
</dbReference>
<evidence type="ECO:0000256" key="2">
    <source>
        <dbReference type="ARBA" id="ARBA00023163"/>
    </source>
</evidence>
<dbReference type="PANTHER" id="PTHR34580:SF3">
    <property type="entry name" value="PROTEIN PAFB"/>
    <property type="match status" value="1"/>
</dbReference>
<comment type="caution">
    <text evidence="5">The sequence shown here is derived from an EMBL/GenBank/DDBJ whole genome shotgun (WGS) entry which is preliminary data.</text>
</comment>
<gene>
    <name evidence="5" type="ORF">Raf01_55140</name>
</gene>
<dbReference type="Proteomes" id="UP000642748">
    <property type="component" value="Unassembled WGS sequence"/>
</dbReference>
<dbReference type="InterPro" id="IPR001034">
    <property type="entry name" value="DeoR_HTH"/>
</dbReference>
<dbReference type="GO" id="GO:0003700">
    <property type="term" value="F:DNA-binding transcription factor activity"/>
    <property type="evidence" value="ECO:0007669"/>
    <property type="project" value="InterPro"/>
</dbReference>
<evidence type="ECO:0000259" key="4">
    <source>
        <dbReference type="PROSITE" id="PS51000"/>
    </source>
</evidence>
<protein>
    <submittedName>
        <fullName evidence="5">Transcriptional regulator</fullName>
    </submittedName>
</protein>